<dbReference type="GeneID" id="301681110"/>
<evidence type="ECO:0000259" key="3">
    <source>
        <dbReference type="PROSITE" id="PS50076"/>
    </source>
</evidence>
<dbReference type="Proteomes" id="UP000326169">
    <property type="component" value="Unassembled WGS sequence"/>
</dbReference>
<feature type="region of interest" description="Disordered" evidence="2">
    <location>
        <begin position="60"/>
        <end position="85"/>
    </location>
</feature>
<dbReference type="RefSeq" id="WP_014276240.1">
    <property type="nucleotide sequence ID" value="NZ_BIMW01000002.1"/>
</dbReference>
<dbReference type="PRINTS" id="PR00625">
    <property type="entry name" value="JDOMAIN"/>
</dbReference>
<evidence type="ECO:0000313" key="5">
    <source>
        <dbReference type="Proteomes" id="UP000326169"/>
    </source>
</evidence>
<gene>
    <name evidence="4" type="ORF">NIES46_01300</name>
</gene>
<evidence type="ECO:0000313" key="4">
    <source>
        <dbReference type="EMBL" id="GCE92095.1"/>
    </source>
</evidence>
<reference evidence="4 5" key="1">
    <citation type="journal article" date="2019" name="J Genomics">
        <title>The Draft Genome of a Hydrogen-producing Cyanobacterium, Arthrospira platensis NIES-46.</title>
        <authorList>
            <person name="Suzuki S."/>
            <person name="Yamaguchi H."/>
            <person name="Kawachi M."/>
        </authorList>
    </citation>
    <scope>NUCLEOTIDE SEQUENCE [LARGE SCALE GENOMIC DNA]</scope>
    <source>
        <strain evidence="4 5">NIES-46</strain>
    </source>
</reference>
<comment type="caution">
    <text evidence="4">The sequence shown here is derived from an EMBL/GenBank/DDBJ whole genome shotgun (WGS) entry which is preliminary data.</text>
</comment>
<dbReference type="InterPro" id="IPR001623">
    <property type="entry name" value="DnaJ_domain"/>
</dbReference>
<protein>
    <submittedName>
        <fullName evidence="4">DnaJ-like protein</fullName>
    </submittedName>
</protein>
<dbReference type="SUPFAM" id="SSF46565">
    <property type="entry name" value="Chaperone J-domain"/>
    <property type="match status" value="1"/>
</dbReference>
<evidence type="ECO:0000256" key="2">
    <source>
        <dbReference type="SAM" id="MobiDB-lite"/>
    </source>
</evidence>
<dbReference type="Pfam" id="PF00226">
    <property type="entry name" value="DnaJ"/>
    <property type="match status" value="1"/>
</dbReference>
<proteinExistence type="predicted"/>
<keyword evidence="5" id="KW-1185">Reference proteome</keyword>
<sequence length="216" mass="25556">MQIDDYYRILEVAPHSSQTDIKKSYRRLAKKFHPDSQEETANHDIIIRINQAYEVLSDPQKRENYDRSLSSPTRPRKQKPKGRSKDFDLDQWLQEVYRPVNQNIERIFQPFKQEIDNLSGDPFDDELMADFQAYIETCRDILAETQTRFRSTPNPANIAGVAAHLYYCLNHIGDGIEELNMFTLNYDESYLHAGHEFFRIADRLRQEAQEQIHKFL</sequence>
<dbReference type="PANTHER" id="PTHR44145:SF3">
    <property type="entry name" value="DNAJ HOMOLOG SUBFAMILY A MEMBER 3, MITOCHONDRIAL"/>
    <property type="match status" value="1"/>
</dbReference>
<evidence type="ECO:0000256" key="1">
    <source>
        <dbReference type="ARBA" id="ARBA00023186"/>
    </source>
</evidence>
<dbReference type="EMBL" id="BIMW01000002">
    <property type="protein sequence ID" value="GCE92095.1"/>
    <property type="molecule type" value="Genomic_DNA"/>
</dbReference>
<dbReference type="PANTHER" id="PTHR44145">
    <property type="entry name" value="DNAJ HOMOLOG SUBFAMILY A MEMBER 3, MITOCHONDRIAL"/>
    <property type="match status" value="1"/>
</dbReference>
<feature type="domain" description="J" evidence="3">
    <location>
        <begin position="5"/>
        <end position="69"/>
    </location>
</feature>
<dbReference type="SMART" id="SM00271">
    <property type="entry name" value="DnaJ"/>
    <property type="match status" value="1"/>
</dbReference>
<dbReference type="CDD" id="cd06257">
    <property type="entry name" value="DnaJ"/>
    <property type="match status" value="1"/>
</dbReference>
<accession>A0A5M3T149</accession>
<dbReference type="InterPro" id="IPR036869">
    <property type="entry name" value="J_dom_sf"/>
</dbReference>
<name>A0A5M3T149_LIMPL</name>
<keyword evidence="1" id="KW-0143">Chaperone</keyword>
<dbReference type="InterPro" id="IPR051938">
    <property type="entry name" value="Apopto_cytoskel_mod"/>
</dbReference>
<dbReference type="PROSITE" id="PS50076">
    <property type="entry name" value="DNAJ_2"/>
    <property type="match status" value="1"/>
</dbReference>
<organism evidence="4 5">
    <name type="scientific">Limnospira platensis NIES-46</name>
    <dbReference type="NCBI Taxonomy" id="1236695"/>
    <lineage>
        <taxon>Bacteria</taxon>
        <taxon>Bacillati</taxon>
        <taxon>Cyanobacteriota</taxon>
        <taxon>Cyanophyceae</taxon>
        <taxon>Oscillatoriophycideae</taxon>
        <taxon>Oscillatoriales</taxon>
        <taxon>Sirenicapillariaceae</taxon>
        <taxon>Limnospira</taxon>
    </lineage>
</organism>
<dbReference type="Gene3D" id="1.10.287.110">
    <property type="entry name" value="DnaJ domain"/>
    <property type="match status" value="1"/>
</dbReference>